<organism evidence="2 3">
    <name type="scientific">Letharia columbiana</name>
    <dbReference type="NCBI Taxonomy" id="112416"/>
    <lineage>
        <taxon>Eukaryota</taxon>
        <taxon>Fungi</taxon>
        <taxon>Dikarya</taxon>
        <taxon>Ascomycota</taxon>
        <taxon>Pezizomycotina</taxon>
        <taxon>Lecanoromycetes</taxon>
        <taxon>OSLEUM clade</taxon>
        <taxon>Lecanoromycetidae</taxon>
        <taxon>Lecanorales</taxon>
        <taxon>Lecanorineae</taxon>
        <taxon>Parmeliaceae</taxon>
        <taxon>Letharia</taxon>
    </lineage>
</organism>
<evidence type="ECO:0000256" key="1">
    <source>
        <dbReference type="SAM" id="MobiDB-lite"/>
    </source>
</evidence>
<feature type="region of interest" description="Disordered" evidence="1">
    <location>
        <begin position="501"/>
        <end position="538"/>
    </location>
</feature>
<protein>
    <recommendedName>
        <fullName evidence="4">Ankyrin repeat protein</fullName>
    </recommendedName>
</protein>
<reference evidence="2 3" key="1">
    <citation type="journal article" date="2020" name="Genomics">
        <title>Complete, high-quality genomes from long-read metagenomic sequencing of two wolf lichen thalli reveals enigmatic genome architecture.</title>
        <authorList>
            <person name="McKenzie S.K."/>
            <person name="Walston R.F."/>
            <person name="Allen J.L."/>
        </authorList>
    </citation>
    <scope>NUCLEOTIDE SEQUENCE [LARGE SCALE GENOMIC DNA]</scope>
    <source>
        <strain evidence="2">WasteWater2</strain>
    </source>
</reference>
<dbReference type="SUPFAM" id="SSF48403">
    <property type="entry name" value="Ankyrin repeat"/>
    <property type="match status" value="1"/>
</dbReference>
<dbReference type="GeneID" id="59293611"/>
<dbReference type="InterPro" id="IPR002110">
    <property type="entry name" value="Ankyrin_rpt"/>
</dbReference>
<dbReference type="Proteomes" id="UP000578531">
    <property type="component" value="Unassembled WGS sequence"/>
</dbReference>
<dbReference type="InterPro" id="IPR036770">
    <property type="entry name" value="Ankyrin_rpt-contain_sf"/>
</dbReference>
<dbReference type="RefSeq" id="XP_037159247.1">
    <property type="nucleotide sequence ID" value="XM_037313847.1"/>
</dbReference>
<feature type="region of interest" description="Disordered" evidence="1">
    <location>
        <begin position="232"/>
        <end position="257"/>
    </location>
</feature>
<dbReference type="OrthoDB" id="366390at2759"/>
<dbReference type="Gene3D" id="1.25.40.20">
    <property type="entry name" value="Ankyrin repeat-containing domain"/>
    <property type="match status" value="1"/>
</dbReference>
<evidence type="ECO:0000313" key="3">
    <source>
        <dbReference type="Proteomes" id="UP000578531"/>
    </source>
</evidence>
<feature type="compositionally biased region" description="Polar residues" evidence="1">
    <location>
        <begin position="244"/>
        <end position="257"/>
    </location>
</feature>
<proteinExistence type="predicted"/>
<gene>
    <name evidence="2" type="ORF">HO173_011974</name>
</gene>
<evidence type="ECO:0008006" key="4">
    <source>
        <dbReference type="Google" id="ProtNLM"/>
    </source>
</evidence>
<evidence type="ECO:0000313" key="2">
    <source>
        <dbReference type="EMBL" id="KAF6227756.1"/>
    </source>
</evidence>
<accession>A0A8H6CR11</accession>
<comment type="caution">
    <text evidence="2">The sequence shown here is derived from an EMBL/GenBank/DDBJ whole genome shotgun (WGS) entry which is preliminary data.</text>
</comment>
<dbReference type="AlphaFoldDB" id="A0A8H6CR11"/>
<sequence length="679" mass="74023">MAPYYLTWTQMRQPMGLFSNASSFSPPLKPEMEAMSSRADTRWPWMESRQQAAEDLQRVNSTVRSIEARCDVSYISAQTIKQWLENQEKEASSELRLQLLNVGKALSLINESMKDLEATLHKVTEKNTAIGPITGYNWTSNGSLGDSWLKAKFVFNVDALKGHLAELREHGGLLQFTLTTLQVYASDVLRDELKSRQDPRCTPSAPGRSAASFRHVAARAFAIRQAYTIRRKPQEEQGSHLAKVTTTNVPPASQDQSSAIPSAYEEFLAIHDTNKKTDLPRRNGTLPSPANGLKIAHAQKADTSTTQNASLLVSGQLQETSHPVSQSVPNVLPHETFGATPTPLPRDAWGVPKLSAESFREETGSARSLPELPPQQLMDDVWQSKESTNNDSELPPRLSNDVICATVSQNEDGSRNHTDQEAIRPSVTAVETAPPSAYSPSVPNAGVLLMHHSQSKAGLRLTDNMSRVSLLTANTADSAPNSRDPSLFSKGSSVWTADSAFTPSSTHSDARGTTFPAPPLSSVYPIRRKPLGSSKSHDSLLPSTNAFLQIDSYHEHATAASVTRGTMTQSPTPLESVEVVGGPFQDTQPGPDGSPLLVRAASDGLGEIVEKLLANGAHIEAVHSETKRNALIEASVQGHHNIVDLLLDHRRSHQHLDSQHMSVLHHAAKTDISLLQRPF</sequence>
<dbReference type="EMBL" id="JACCJC010000081">
    <property type="protein sequence ID" value="KAF6227756.1"/>
    <property type="molecule type" value="Genomic_DNA"/>
</dbReference>
<name>A0A8H6CR11_9LECA</name>
<dbReference type="Pfam" id="PF12796">
    <property type="entry name" value="Ank_2"/>
    <property type="match status" value="1"/>
</dbReference>
<keyword evidence="3" id="KW-1185">Reference proteome</keyword>